<keyword evidence="5 6" id="KW-0472">Membrane</keyword>
<evidence type="ECO:0000256" key="6">
    <source>
        <dbReference type="SAM" id="Phobius"/>
    </source>
</evidence>
<organism evidence="8 9">
    <name type="scientific">Penicillium angulare</name>
    <dbReference type="NCBI Taxonomy" id="116970"/>
    <lineage>
        <taxon>Eukaryota</taxon>
        <taxon>Fungi</taxon>
        <taxon>Dikarya</taxon>
        <taxon>Ascomycota</taxon>
        <taxon>Pezizomycotina</taxon>
        <taxon>Eurotiomycetes</taxon>
        <taxon>Eurotiomycetidae</taxon>
        <taxon>Eurotiales</taxon>
        <taxon>Aspergillaceae</taxon>
        <taxon>Penicillium</taxon>
    </lineage>
</organism>
<feature type="domain" description="Major facilitator superfamily (MFS) profile" evidence="7">
    <location>
        <begin position="1"/>
        <end position="296"/>
    </location>
</feature>
<feature type="transmembrane region" description="Helical" evidence="6">
    <location>
        <begin position="33"/>
        <end position="58"/>
    </location>
</feature>
<dbReference type="AlphaFoldDB" id="A0A9W9FW13"/>
<evidence type="ECO:0000256" key="5">
    <source>
        <dbReference type="ARBA" id="ARBA00023136"/>
    </source>
</evidence>
<feature type="transmembrane region" description="Helical" evidence="6">
    <location>
        <begin position="67"/>
        <end position="89"/>
    </location>
</feature>
<sequence>MQLSAVQYIDAGFSGGILTMTQFLSYMNYPGNFLQGGITASIQAGSFAGSLLTGAFLADRLGRRKTILLGSLIFTIGVAISTAANVVTALVAGRVVNGLGNGCLAMMVPLYQSEIAPPKIRGRIVSLQQCCINFGILIAFWIQYGSSFLDGDKSWRLALGLQMIPTVTLHLTMYFMPESPRWLAQRDEHEKALHALARLHSDGDINDPFVQAELVEIESKIQWERQNPPPTYIEMLIGRDRRRTWLGIGVVSVGIDGHFKTSLIYFVAILAASHRHQCVSHILPFGRLLGYFETFD</sequence>
<accession>A0A9W9FW13</accession>
<protein>
    <recommendedName>
        <fullName evidence="7">Major facilitator superfamily (MFS) profile domain-containing protein</fullName>
    </recommendedName>
</protein>
<dbReference type="OrthoDB" id="6612291at2759"/>
<keyword evidence="4 6" id="KW-1133">Transmembrane helix</keyword>
<evidence type="ECO:0000256" key="3">
    <source>
        <dbReference type="ARBA" id="ARBA00022692"/>
    </source>
</evidence>
<comment type="caution">
    <text evidence="8">The sequence shown here is derived from an EMBL/GenBank/DDBJ whole genome shotgun (WGS) entry which is preliminary data.</text>
</comment>
<dbReference type="PROSITE" id="PS50850">
    <property type="entry name" value="MFS"/>
    <property type="match status" value="1"/>
</dbReference>
<dbReference type="EMBL" id="JAPQKH010000003">
    <property type="protein sequence ID" value="KAJ5107466.1"/>
    <property type="molecule type" value="Genomic_DNA"/>
</dbReference>
<evidence type="ECO:0000313" key="8">
    <source>
        <dbReference type="EMBL" id="KAJ5107466.1"/>
    </source>
</evidence>
<comment type="subcellular location">
    <subcellularLocation>
        <location evidence="1">Membrane</location>
        <topology evidence="1">Multi-pass membrane protein</topology>
    </subcellularLocation>
</comment>
<dbReference type="PROSITE" id="PS00216">
    <property type="entry name" value="SUGAR_TRANSPORT_1"/>
    <property type="match status" value="1"/>
</dbReference>
<reference evidence="8" key="2">
    <citation type="journal article" date="2023" name="IMA Fungus">
        <title>Comparative genomic study of the Penicillium genus elucidates a diverse pangenome and 15 lateral gene transfer events.</title>
        <authorList>
            <person name="Petersen C."/>
            <person name="Sorensen T."/>
            <person name="Nielsen M.R."/>
            <person name="Sondergaard T.E."/>
            <person name="Sorensen J.L."/>
            <person name="Fitzpatrick D.A."/>
            <person name="Frisvad J.C."/>
            <person name="Nielsen K.L."/>
        </authorList>
    </citation>
    <scope>NUCLEOTIDE SEQUENCE</scope>
    <source>
        <strain evidence="8">IBT 30069</strain>
    </source>
</reference>
<proteinExistence type="inferred from homology"/>
<dbReference type="Proteomes" id="UP001149165">
    <property type="component" value="Unassembled WGS sequence"/>
</dbReference>
<dbReference type="InterPro" id="IPR005829">
    <property type="entry name" value="Sugar_transporter_CS"/>
</dbReference>
<evidence type="ECO:0000259" key="7">
    <source>
        <dbReference type="PROSITE" id="PS50850"/>
    </source>
</evidence>
<evidence type="ECO:0000256" key="4">
    <source>
        <dbReference type="ARBA" id="ARBA00022989"/>
    </source>
</evidence>
<keyword evidence="9" id="KW-1185">Reference proteome</keyword>
<gene>
    <name evidence="8" type="ORF">N7456_004141</name>
</gene>
<evidence type="ECO:0000256" key="2">
    <source>
        <dbReference type="ARBA" id="ARBA00010992"/>
    </source>
</evidence>
<dbReference type="Pfam" id="PF00083">
    <property type="entry name" value="Sugar_tr"/>
    <property type="match status" value="1"/>
</dbReference>
<dbReference type="InterPro" id="IPR050360">
    <property type="entry name" value="MFS_Sugar_Transporters"/>
</dbReference>
<dbReference type="PROSITE" id="PS00217">
    <property type="entry name" value="SUGAR_TRANSPORT_2"/>
    <property type="match status" value="1"/>
</dbReference>
<dbReference type="InterPro" id="IPR020846">
    <property type="entry name" value="MFS_dom"/>
</dbReference>
<dbReference type="PANTHER" id="PTHR48022:SF2">
    <property type="entry name" value="PLASTIDIC GLUCOSE TRANSPORTER 4"/>
    <property type="match status" value="1"/>
</dbReference>
<comment type="similarity">
    <text evidence="2">Belongs to the major facilitator superfamily. Sugar transporter (TC 2.A.1.1) family.</text>
</comment>
<dbReference type="Gene3D" id="1.20.1250.20">
    <property type="entry name" value="MFS general substrate transporter like domains"/>
    <property type="match status" value="1"/>
</dbReference>
<dbReference type="InterPro" id="IPR005828">
    <property type="entry name" value="MFS_sugar_transport-like"/>
</dbReference>
<name>A0A9W9FW13_9EURO</name>
<keyword evidence="3 6" id="KW-0812">Transmembrane</keyword>
<dbReference type="PANTHER" id="PTHR48022">
    <property type="entry name" value="PLASTIDIC GLUCOSE TRANSPORTER 4"/>
    <property type="match status" value="1"/>
</dbReference>
<dbReference type="GO" id="GO:0005351">
    <property type="term" value="F:carbohydrate:proton symporter activity"/>
    <property type="evidence" value="ECO:0007669"/>
    <property type="project" value="TreeGrafter"/>
</dbReference>
<dbReference type="GO" id="GO:0016020">
    <property type="term" value="C:membrane"/>
    <property type="evidence" value="ECO:0007669"/>
    <property type="project" value="UniProtKB-SubCell"/>
</dbReference>
<evidence type="ECO:0000313" key="9">
    <source>
        <dbReference type="Proteomes" id="UP001149165"/>
    </source>
</evidence>
<dbReference type="InterPro" id="IPR036259">
    <property type="entry name" value="MFS_trans_sf"/>
</dbReference>
<evidence type="ECO:0000256" key="1">
    <source>
        <dbReference type="ARBA" id="ARBA00004141"/>
    </source>
</evidence>
<reference evidence="8" key="1">
    <citation type="submission" date="2022-11" db="EMBL/GenBank/DDBJ databases">
        <authorList>
            <person name="Petersen C."/>
        </authorList>
    </citation>
    <scope>NUCLEOTIDE SEQUENCE</scope>
    <source>
        <strain evidence="8">IBT 30069</strain>
    </source>
</reference>
<dbReference type="SUPFAM" id="SSF103473">
    <property type="entry name" value="MFS general substrate transporter"/>
    <property type="match status" value="1"/>
</dbReference>